<sequence length="264" mass="27052">MVAVRIVVVRIHRRVLQTSRTAGHGVLRIVLGLAACQALAGCVTDRTAAADLSAAADSRASAAAPDAPALALDEHTREMVAKARALAFADPGATTRPVQVDLAMLAMQSNPTATHRLDGPSSPGAASDALPPEEVMRRLRQLSGNPGAPAGSLQDDRSRDILARLQALSHRPPQAPAAEAQQPVAAPARAVSPEAIMRRMRELSGGAPDAPAQADGGKLPEKRQPPTAADADAFGGLAAVVPAPDMARTPAVERAIHNAAGAAQ</sequence>
<comment type="caution">
    <text evidence="2">The sequence shown here is derived from an EMBL/GenBank/DDBJ whole genome shotgun (WGS) entry which is preliminary data.</text>
</comment>
<dbReference type="EMBL" id="QNRK01000006">
    <property type="protein sequence ID" value="RBP16108.1"/>
    <property type="molecule type" value="Genomic_DNA"/>
</dbReference>
<dbReference type="Proteomes" id="UP000253529">
    <property type="component" value="Unassembled WGS sequence"/>
</dbReference>
<feature type="region of interest" description="Disordered" evidence="1">
    <location>
        <begin position="170"/>
        <end position="189"/>
    </location>
</feature>
<feature type="compositionally biased region" description="Low complexity" evidence="1">
    <location>
        <begin position="176"/>
        <end position="189"/>
    </location>
</feature>
<evidence type="ECO:0000313" key="3">
    <source>
        <dbReference type="Proteomes" id="UP000253529"/>
    </source>
</evidence>
<evidence type="ECO:0000313" key="2">
    <source>
        <dbReference type="EMBL" id="RBP16108.1"/>
    </source>
</evidence>
<organism evidence="2 3">
    <name type="scientific">Roseiarcus fermentans</name>
    <dbReference type="NCBI Taxonomy" id="1473586"/>
    <lineage>
        <taxon>Bacteria</taxon>
        <taxon>Pseudomonadati</taxon>
        <taxon>Pseudomonadota</taxon>
        <taxon>Alphaproteobacteria</taxon>
        <taxon>Hyphomicrobiales</taxon>
        <taxon>Roseiarcaceae</taxon>
        <taxon>Roseiarcus</taxon>
    </lineage>
</organism>
<evidence type="ECO:0000256" key="1">
    <source>
        <dbReference type="SAM" id="MobiDB-lite"/>
    </source>
</evidence>
<dbReference type="AlphaFoldDB" id="A0A366FNA3"/>
<gene>
    <name evidence="2" type="ORF">DFR50_10670</name>
</gene>
<reference evidence="2 3" key="1">
    <citation type="submission" date="2018-06" db="EMBL/GenBank/DDBJ databases">
        <title>Genomic Encyclopedia of Type Strains, Phase IV (KMG-IV): sequencing the most valuable type-strain genomes for metagenomic binning, comparative biology and taxonomic classification.</title>
        <authorList>
            <person name="Goeker M."/>
        </authorList>
    </citation>
    <scope>NUCLEOTIDE SEQUENCE [LARGE SCALE GENOMIC DNA]</scope>
    <source>
        <strain evidence="2 3">DSM 24875</strain>
    </source>
</reference>
<name>A0A366FNA3_9HYPH</name>
<proteinExistence type="predicted"/>
<feature type="compositionally biased region" description="Low complexity" evidence="1">
    <location>
        <begin position="205"/>
        <end position="217"/>
    </location>
</feature>
<feature type="region of interest" description="Disordered" evidence="1">
    <location>
        <begin position="204"/>
        <end position="231"/>
    </location>
</feature>
<protein>
    <submittedName>
        <fullName evidence="2">Uncharacterized protein</fullName>
    </submittedName>
</protein>
<accession>A0A366FNA3</accession>
<keyword evidence="3" id="KW-1185">Reference proteome</keyword>